<dbReference type="EMBL" id="JAWDJW010003085">
    <property type="protein sequence ID" value="KAK3077215.1"/>
    <property type="molecule type" value="Genomic_DNA"/>
</dbReference>
<reference evidence="1" key="1">
    <citation type="submission" date="2024-09" db="EMBL/GenBank/DDBJ databases">
        <title>Black Yeasts Isolated from many extreme environments.</title>
        <authorList>
            <person name="Coleine C."/>
            <person name="Stajich J.E."/>
            <person name="Selbmann L."/>
        </authorList>
    </citation>
    <scope>NUCLEOTIDE SEQUENCE</scope>
    <source>
        <strain evidence="1">CCFEE 5737</strain>
    </source>
</reference>
<comment type="caution">
    <text evidence="1">The sequence shown here is derived from an EMBL/GenBank/DDBJ whole genome shotgun (WGS) entry which is preliminary data.</text>
</comment>
<protein>
    <submittedName>
        <fullName evidence="1">Uncharacterized protein</fullName>
    </submittedName>
</protein>
<sequence length="434" mass="45018">MRVLSLAGQLASLTAVVCAVSEIERRQGLPLVDSISLQDSITVEALQRHSQILEDIAYATEERNRFIGTPGHVGTGDYVVSQLEALGGYYDISIQNFTVLAQTEGSGNLSVNGVDQGAELYEYSPGGNITAPIIAVANLGCEAADYPNTVDGNIALISRGECEFGLKSALAGAAGAAGAIIYNNVPGEIAGGTLGPPPRPEGDYVPTVQVTQANGTAILDSITAGGNVTGTINAFSIILNITTFNVLAETVGGDKDNVLVLGGHSDSVEAGPGINDDGSGIMGILETAIQLSNYSTNNAVRFAFWGAEEEGLLGSTHYVQDLNSTDAGRAELAKIKLYLNFDMIASPNYIFGIYDGDGSAFNVSGPQGSAEAEYFFETFFNGAARNFTTTEFTGRSDYGPFLDIGIASGGLFTGAELNKTVAQAEIFGGVAGLA</sequence>
<evidence type="ECO:0000313" key="1">
    <source>
        <dbReference type="EMBL" id="KAK3077215.1"/>
    </source>
</evidence>
<organism evidence="1 2">
    <name type="scientific">Coniosporium uncinatum</name>
    <dbReference type="NCBI Taxonomy" id="93489"/>
    <lineage>
        <taxon>Eukaryota</taxon>
        <taxon>Fungi</taxon>
        <taxon>Dikarya</taxon>
        <taxon>Ascomycota</taxon>
        <taxon>Pezizomycotina</taxon>
        <taxon>Dothideomycetes</taxon>
        <taxon>Dothideomycetes incertae sedis</taxon>
        <taxon>Coniosporium</taxon>
    </lineage>
</organism>
<feature type="non-terminal residue" evidence="1">
    <location>
        <position position="434"/>
    </location>
</feature>
<proteinExistence type="predicted"/>
<evidence type="ECO:0000313" key="2">
    <source>
        <dbReference type="Proteomes" id="UP001186974"/>
    </source>
</evidence>
<gene>
    <name evidence="1" type="ORF">LTS18_010898</name>
</gene>
<keyword evidence="2" id="KW-1185">Reference proteome</keyword>
<name>A0ACC3DL23_9PEZI</name>
<dbReference type="Proteomes" id="UP001186974">
    <property type="component" value="Unassembled WGS sequence"/>
</dbReference>
<accession>A0ACC3DL23</accession>